<evidence type="ECO:0000313" key="2">
    <source>
        <dbReference type="Proteomes" id="UP000224130"/>
    </source>
</evidence>
<name>A0A2A9EXL1_9MICO</name>
<reference evidence="1 2" key="1">
    <citation type="submission" date="2017-10" db="EMBL/GenBank/DDBJ databases">
        <title>Sequencing the genomes of 1000 actinobacteria strains.</title>
        <authorList>
            <person name="Klenk H.-P."/>
        </authorList>
    </citation>
    <scope>NUCLEOTIDE SEQUENCE [LARGE SCALE GENOMIC DNA]</scope>
    <source>
        <strain evidence="1 2">DSM 21863</strain>
    </source>
</reference>
<protein>
    <submittedName>
        <fullName evidence="1">Uncharacterized protein</fullName>
    </submittedName>
</protein>
<dbReference type="EMBL" id="PDJJ01000001">
    <property type="protein sequence ID" value="PFG43784.1"/>
    <property type="molecule type" value="Genomic_DNA"/>
</dbReference>
<dbReference type="Proteomes" id="UP000224130">
    <property type="component" value="Unassembled WGS sequence"/>
</dbReference>
<dbReference type="AlphaFoldDB" id="A0A2A9EXL1"/>
<comment type="caution">
    <text evidence="1">The sequence shown here is derived from an EMBL/GenBank/DDBJ whole genome shotgun (WGS) entry which is preliminary data.</text>
</comment>
<organism evidence="1 2">
    <name type="scientific">Isoptericola jiangsuensis</name>
    <dbReference type="NCBI Taxonomy" id="548579"/>
    <lineage>
        <taxon>Bacteria</taxon>
        <taxon>Bacillati</taxon>
        <taxon>Actinomycetota</taxon>
        <taxon>Actinomycetes</taxon>
        <taxon>Micrococcales</taxon>
        <taxon>Promicromonosporaceae</taxon>
        <taxon>Isoptericola</taxon>
    </lineage>
</organism>
<keyword evidence="2" id="KW-1185">Reference proteome</keyword>
<evidence type="ECO:0000313" key="1">
    <source>
        <dbReference type="EMBL" id="PFG43784.1"/>
    </source>
</evidence>
<sequence length="462" mass="50524">MPGAVSSTRVPTAPFHLFRAKGANRIRYQGATRITEGFDKNAAPTVGAICVAVQGGSDDYDDASDGDLVVALGLVRGIAGIASGLVRATLTPIFQLSGPVPVADLQGTLVELGEVPADFHARHLPPATAQALVRYLGALEPGLIEWITSILGGAREFPAVVQQSRVEAKDAVELAAQMANIELPADAFLSPPSELEDETLLQTILNSGYEQDLEEELLPLDLQRFDGKLVGNQRAASVAVFTGKNGEDRLMVMSVNKKPIELELGVDLLYWDQVHDAFTFVQYKRLEKVESAGPHGKNEWAYVRKGEIKKQLALMPIGLHDVKRAADWRAFGTPFWFKFVRGDAGSKLDGKTLKGMYVPADWLRIAIEESTFRAGPRGGFRLTFDNAKYVSRTVFTQLISRGFVGTAGARSRAFKKLLRSKDRELIVAVRTEWQDDEISGIDVVSLTVDRGDEQLESQESPF</sequence>
<gene>
    <name evidence="1" type="ORF">ATJ88_2493</name>
</gene>
<proteinExistence type="predicted"/>
<accession>A0A2A9EXL1</accession>